<reference evidence="2" key="1">
    <citation type="journal article" date="2019" name="Int. J. Syst. Evol. Microbiol.">
        <title>The Global Catalogue of Microorganisms (GCM) 10K type strain sequencing project: providing services to taxonomists for standard genome sequencing and annotation.</title>
        <authorList>
            <consortium name="The Broad Institute Genomics Platform"/>
            <consortium name="The Broad Institute Genome Sequencing Center for Infectious Disease"/>
            <person name="Wu L."/>
            <person name="Ma J."/>
        </authorList>
    </citation>
    <scope>NUCLEOTIDE SEQUENCE [LARGE SCALE GENOMIC DNA]</scope>
    <source>
        <strain evidence="2">JCM 3115</strain>
    </source>
</reference>
<dbReference type="EMBL" id="BMQJ01000010">
    <property type="protein sequence ID" value="GGQ06537.1"/>
    <property type="molecule type" value="Genomic_DNA"/>
</dbReference>
<name>A0ABQ2QZW6_9ACTN</name>
<organism evidence="1 2">
    <name type="scientific">Streptosporangium pseudovulgare</name>
    <dbReference type="NCBI Taxonomy" id="35765"/>
    <lineage>
        <taxon>Bacteria</taxon>
        <taxon>Bacillati</taxon>
        <taxon>Actinomycetota</taxon>
        <taxon>Actinomycetes</taxon>
        <taxon>Streptosporangiales</taxon>
        <taxon>Streptosporangiaceae</taxon>
        <taxon>Streptosporangium</taxon>
    </lineage>
</organism>
<accession>A0ABQ2QZW6</accession>
<dbReference type="Proteomes" id="UP000611554">
    <property type="component" value="Unassembled WGS sequence"/>
</dbReference>
<proteinExistence type="predicted"/>
<comment type="caution">
    <text evidence="1">The sequence shown here is derived from an EMBL/GenBank/DDBJ whole genome shotgun (WGS) entry which is preliminary data.</text>
</comment>
<evidence type="ECO:0000313" key="1">
    <source>
        <dbReference type="EMBL" id="GGQ06537.1"/>
    </source>
</evidence>
<protein>
    <submittedName>
        <fullName evidence="1">Uncharacterized protein</fullName>
    </submittedName>
</protein>
<gene>
    <name evidence="1" type="ORF">GCM10010140_40870</name>
</gene>
<keyword evidence="2" id="KW-1185">Reference proteome</keyword>
<evidence type="ECO:0000313" key="2">
    <source>
        <dbReference type="Proteomes" id="UP000611554"/>
    </source>
</evidence>
<sequence length="70" mass="7710">MVAVVEENDRVSRVVEEFRVRQAGGLAQADAVADDHDPFRIAFAHPQVERAPAIRKRDDGLRAREGEVGG</sequence>